<dbReference type="AlphaFoldDB" id="A0AAV2YWN9"/>
<dbReference type="Proteomes" id="UP001146120">
    <property type="component" value="Unassembled WGS sequence"/>
</dbReference>
<sequence>LGANFKPGRKEIHVLVELPGAAGVASGAQDLKELIESSVSNVLDKREEKRSVYSLSDLNSDLGERIMKKMRQREDCPDGIPVDPECEMSQQAGYTAYLRLHLRTLIDRGDFQLVDIAHDKTLLSIVGPRLPFRMNGTADVLLVNRSSKNPLNKLAGIRLVIEVKKKVESSHFPQALGQLASCSLKAPLHCYPMSLLTDLNDHWHFSWLNEEHVVTQVTLNYPKNAIDFIVAAVLEREDSVPFRVPFIAPPLKKLKVDDFSPMPSDNGTIRIDG</sequence>
<gene>
    <name evidence="1" type="ORF">N0F65_001687</name>
</gene>
<proteinExistence type="predicted"/>
<reference evidence="1" key="1">
    <citation type="submission" date="2022-11" db="EMBL/GenBank/DDBJ databases">
        <authorList>
            <person name="Morgan W.R."/>
            <person name="Tartar A."/>
        </authorList>
    </citation>
    <scope>NUCLEOTIDE SEQUENCE</scope>
    <source>
        <strain evidence="1">ARSEF 373</strain>
    </source>
</reference>
<reference evidence="1" key="2">
    <citation type="journal article" date="2023" name="Microbiol Resour">
        <title>Decontamination and Annotation of the Draft Genome Sequence of the Oomycete Lagenidium giganteum ARSEF 373.</title>
        <authorList>
            <person name="Morgan W.R."/>
            <person name="Tartar A."/>
        </authorList>
    </citation>
    <scope>NUCLEOTIDE SEQUENCE</scope>
    <source>
        <strain evidence="1">ARSEF 373</strain>
    </source>
</reference>
<keyword evidence="2" id="KW-1185">Reference proteome</keyword>
<protein>
    <submittedName>
        <fullName evidence="1">Uncharacterized protein</fullName>
    </submittedName>
</protein>
<feature type="non-terminal residue" evidence="1">
    <location>
        <position position="1"/>
    </location>
</feature>
<organism evidence="1 2">
    <name type="scientific">Lagenidium giganteum</name>
    <dbReference type="NCBI Taxonomy" id="4803"/>
    <lineage>
        <taxon>Eukaryota</taxon>
        <taxon>Sar</taxon>
        <taxon>Stramenopiles</taxon>
        <taxon>Oomycota</taxon>
        <taxon>Peronosporomycetes</taxon>
        <taxon>Pythiales</taxon>
        <taxon>Pythiaceae</taxon>
    </lineage>
</organism>
<comment type="caution">
    <text evidence="1">The sequence shown here is derived from an EMBL/GenBank/DDBJ whole genome shotgun (WGS) entry which is preliminary data.</text>
</comment>
<accession>A0AAV2YWN9</accession>
<evidence type="ECO:0000313" key="1">
    <source>
        <dbReference type="EMBL" id="DAZ99502.1"/>
    </source>
</evidence>
<name>A0AAV2YWN9_9STRA</name>
<evidence type="ECO:0000313" key="2">
    <source>
        <dbReference type="Proteomes" id="UP001146120"/>
    </source>
</evidence>
<dbReference type="EMBL" id="DAKRPA010000082">
    <property type="protein sequence ID" value="DAZ99502.1"/>
    <property type="molecule type" value="Genomic_DNA"/>
</dbReference>